<protein>
    <submittedName>
        <fullName evidence="1">Uncharacterized protein</fullName>
    </submittedName>
</protein>
<dbReference type="InterPro" id="IPR046500">
    <property type="entry name" value="DUF6678"/>
</dbReference>
<proteinExistence type="predicted"/>
<dbReference type="AlphaFoldDB" id="A0A5S3V5G1"/>
<accession>A0A5S3V5G1</accession>
<evidence type="ECO:0000313" key="1">
    <source>
        <dbReference type="EMBL" id="QPB83500.1"/>
    </source>
</evidence>
<sequence length="127" mass="14859">MSLLPMADAVSNKKDVKEAKRIIAVKQLVGAANNTKWNELISEMRELPNPPCYRTKVVNGYISEWDSEWYYHLPFPLLCVEWIDIDLSEKVLSLVQRIGFEFEVTDSFVRVWGYFPKCYKEFGAKYI</sequence>
<dbReference type="Pfam" id="PF20383">
    <property type="entry name" value="DUF6678"/>
    <property type="match status" value="1"/>
</dbReference>
<reference evidence="1 2" key="1">
    <citation type="submission" date="2019-10" db="EMBL/GenBank/DDBJ databases">
        <title>Pseudoalteromonas rubra S4059.</title>
        <authorList>
            <person name="Paulsen S."/>
            <person name="Wang X."/>
        </authorList>
    </citation>
    <scope>NUCLEOTIDE SEQUENCE [LARGE SCALE GENOMIC DNA]</scope>
    <source>
        <strain evidence="1 2">S4059</strain>
    </source>
</reference>
<dbReference type="RefSeq" id="WP_138536550.1">
    <property type="nucleotide sequence ID" value="NZ_CP045429.1"/>
</dbReference>
<gene>
    <name evidence="1" type="ORF">CWC22_011075</name>
</gene>
<evidence type="ECO:0000313" key="2">
    <source>
        <dbReference type="Proteomes" id="UP000305729"/>
    </source>
</evidence>
<dbReference type="EMBL" id="CP045429">
    <property type="protein sequence ID" value="QPB83500.1"/>
    <property type="molecule type" value="Genomic_DNA"/>
</dbReference>
<dbReference type="Proteomes" id="UP000305729">
    <property type="component" value="Chromosome 1"/>
</dbReference>
<name>A0A5S3V5G1_9GAMM</name>
<organism evidence="1 2">
    <name type="scientific">Pseudoalteromonas rubra</name>
    <dbReference type="NCBI Taxonomy" id="43658"/>
    <lineage>
        <taxon>Bacteria</taxon>
        <taxon>Pseudomonadati</taxon>
        <taxon>Pseudomonadota</taxon>
        <taxon>Gammaproteobacteria</taxon>
        <taxon>Alteromonadales</taxon>
        <taxon>Pseudoalteromonadaceae</taxon>
        <taxon>Pseudoalteromonas</taxon>
    </lineage>
</organism>